<dbReference type="Gene3D" id="3.50.30.30">
    <property type="match status" value="1"/>
</dbReference>
<gene>
    <name evidence="4" type="ORF">RND81_01G187200</name>
</gene>
<proteinExistence type="inferred from homology"/>
<organism evidence="4 5">
    <name type="scientific">Saponaria officinalis</name>
    <name type="common">Common soapwort</name>
    <name type="synonym">Lychnis saponaria</name>
    <dbReference type="NCBI Taxonomy" id="3572"/>
    <lineage>
        <taxon>Eukaryota</taxon>
        <taxon>Viridiplantae</taxon>
        <taxon>Streptophyta</taxon>
        <taxon>Embryophyta</taxon>
        <taxon>Tracheophyta</taxon>
        <taxon>Spermatophyta</taxon>
        <taxon>Magnoliopsida</taxon>
        <taxon>eudicotyledons</taxon>
        <taxon>Gunneridae</taxon>
        <taxon>Pentapetalae</taxon>
        <taxon>Caryophyllales</taxon>
        <taxon>Caryophyllaceae</taxon>
        <taxon>Caryophylleae</taxon>
        <taxon>Saponaria</taxon>
    </lineage>
</organism>
<evidence type="ECO:0000313" key="4">
    <source>
        <dbReference type="EMBL" id="KAK9757806.1"/>
    </source>
</evidence>
<name>A0AAW1NAU5_SAPOF</name>
<feature type="domain" description="Subtilisin-like protease fibronectin type-III" evidence="3">
    <location>
        <begin position="174"/>
        <end position="241"/>
    </location>
</feature>
<dbReference type="InterPro" id="IPR045051">
    <property type="entry name" value="SBT"/>
</dbReference>
<dbReference type="GO" id="GO:0004252">
    <property type="term" value="F:serine-type endopeptidase activity"/>
    <property type="evidence" value="ECO:0007669"/>
    <property type="project" value="InterPro"/>
</dbReference>
<comment type="similarity">
    <text evidence="1">Belongs to the peptidase S8 family.</text>
</comment>
<dbReference type="InterPro" id="IPR036852">
    <property type="entry name" value="Peptidase_S8/S53_dom_sf"/>
</dbReference>
<comment type="caution">
    <text evidence="4">The sequence shown here is derived from an EMBL/GenBank/DDBJ whole genome shotgun (WGS) entry which is preliminary data.</text>
</comment>
<dbReference type="AlphaFoldDB" id="A0AAW1NAU5"/>
<evidence type="ECO:0000256" key="2">
    <source>
        <dbReference type="ARBA" id="ARBA00022729"/>
    </source>
</evidence>
<dbReference type="EMBL" id="JBDFQZ010000001">
    <property type="protein sequence ID" value="KAK9757806.1"/>
    <property type="molecule type" value="Genomic_DNA"/>
</dbReference>
<dbReference type="InterPro" id="IPR041469">
    <property type="entry name" value="Subtilisin-like_FN3"/>
</dbReference>
<accession>A0AAW1NAU5</accession>
<dbReference type="GO" id="GO:0006508">
    <property type="term" value="P:proteolysis"/>
    <property type="evidence" value="ECO:0007669"/>
    <property type="project" value="InterPro"/>
</dbReference>
<dbReference type="Proteomes" id="UP001443914">
    <property type="component" value="Unassembled WGS sequence"/>
</dbReference>
<reference evidence="4" key="1">
    <citation type="submission" date="2024-03" db="EMBL/GenBank/DDBJ databases">
        <title>WGS assembly of Saponaria officinalis var. Norfolk2.</title>
        <authorList>
            <person name="Jenkins J."/>
            <person name="Shu S."/>
            <person name="Grimwood J."/>
            <person name="Barry K."/>
            <person name="Goodstein D."/>
            <person name="Schmutz J."/>
            <person name="Leebens-Mack J."/>
            <person name="Osbourn A."/>
        </authorList>
    </citation>
    <scope>NUCLEOTIDE SEQUENCE [LARGE SCALE GENOMIC DNA]</scope>
    <source>
        <strain evidence="4">JIC</strain>
    </source>
</reference>
<sequence length="241" mass="26721">MVNGVLIVEDCSLLSTSEHVRGQIFVCYEAVDRQIESKFDAAGGKTKSCKTDIVRYTLPVVSVGYEEGLQILAYTKKRKNPTVILSFRRDRVEAKSAPMVATYSSIGPNYWTPEVLKTRYPEGANNPGLVYDASVDDYIQLLCALDYAEELVDVITRGSSTVACANYAGKGPGDFNYLSFSVVFDSGNLYKLYTRMLTNVADLRDVGTYNARVINPNPDEVTITVTPQQLTFSEVNQKQSF</sequence>
<dbReference type="Gene3D" id="2.60.40.2310">
    <property type="match status" value="1"/>
</dbReference>
<protein>
    <recommendedName>
        <fullName evidence="3">Subtilisin-like protease fibronectin type-III domain-containing protein</fullName>
    </recommendedName>
</protein>
<evidence type="ECO:0000256" key="1">
    <source>
        <dbReference type="ARBA" id="ARBA00011073"/>
    </source>
</evidence>
<evidence type="ECO:0000259" key="3">
    <source>
        <dbReference type="Pfam" id="PF17766"/>
    </source>
</evidence>
<dbReference type="PANTHER" id="PTHR10795">
    <property type="entry name" value="PROPROTEIN CONVERTASE SUBTILISIN/KEXIN"/>
    <property type="match status" value="1"/>
</dbReference>
<evidence type="ECO:0000313" key="5">
    <source>
        <dbReference type="Proteomes" id="UP001443914"/>
    </source>
</evidence>
<keyword evidence="2" id="KW-0732">Signal</keyword>
<dbReference type="Gene3D" id="3.40.50.200">
    <property type="entry name" value="Peptidase S8/S53 domain"/>
    <property type="match status" value="1"/>
</dbReference>
<keyword evidence="5" id="KW-1185">Reference proteome</keyword>
<dbReference type="Pfam" id="PF17766">
    <property type="entry name" value="fn3_6"/>
    <property type="match status" value="1"/>
</dbReference>